<evidence type="ECO:0000313" key="1">
    <source>
        <dbReference type="EMBL" id="MBX40646.1"/>
    </source>
</evidence>
<accession>A0A2P2NDU3</accession>
<proteinExistence type="predicted"/>
<name>A0A2P2NDU3_RHIMU</name>
<dbReference type="EMBL" id="GGEC01060162">
    <property type="protein sequence ID" value="MBX40646.1"/>
    <property type="molecule type" value="Transcribed_RNA"/>
</dbReference>
<protein>
    <submittedName>
        <fullName evidence="1">Uncharacterized protein</fullName>
    </submittedName>
</protein>
<dbReference type="AlphaFoldDB" id="A0A2P2NDU3"/>
<reference evidence="1" key="1">
    <citation type="submission" date="2018-02" db="EMBL/GenBank/DDBJ databases">
        <title>Rhizophora mucronata_Transcriptome.</title>
        <authorList>
            <person name="Meera S.P."/>
            <person name="Sreeshan A."/>
            <person name="Augustine A."/>
        </authorList>
    </citation>
    <scope>NUCLEOTIDE SEQUENCE</scope>
    <source>
        <tissue evidence="1">Leaf</tissue>
    </source>
</reference>
<sequence length="39" mass="4467">MLVIKYFLSCSGADEVQFVYFYLLSFIPVSPTVQEVVSF</sequence>
<organism evidence="1">
    <name type="scientific">Rhizophora mucronata</name>
    <name type="common">Asiatic mangrove</name>
    <dbReference type="NCBI Taxonomy" id="61149"/>
    <lineage>
        <taxon>Eukaryota</taxon>
        <taxon>Viridiplantae</taxon>
        <taxon>Streptophyta</taxon>
        <taxon>Embryophyta</taxon>
        <taxon>Tracheophyta</taxon>
        <taxon>Spermatophyta</taxon>
        <taxon>Magnoliopsida</taxon>
        <taxon>eudicotyledons</taxon>
        <taxon>Gunneridae</taxon>
        <taxon>Pentapetalae</taxon>
        <taxon>rosids</taxon>
        <taxon>fabids</taxon>
        <taxon>Malpighiales</taxon>
        <taxon>Rhizophoraceae</taxon>
        <taxon>Rhizophora</taxon>
    </lineage>
</organism>